<dbReference type="EMBL" id="JBANMG010000004">
    <property type="protein sequence ID" value="KAK6954795.1"/>
    <property type="molecule type" value="Genomic_DNA"/>
</dbReference>
<sequence>MGTTAAPLADVVTLFNSKVSQLTDDEEHKEYLACPFWKHNPVRYLRVKSSCTDGFGFKNIGKLTEHIKRVHCLWNGCEKCRKRFNKAKKEEVDEIKRRHAIGCTQRTKDLTELDAEWMDKYQDEAYGKLNFQRNKATPSQCYEKICRALWGSEKLEIGEPYHLPGFQMSVLRWQFIKDLQSLCGQKKNVERPHPDARQDVAVVALSPPSAEHVDPVLLSTQNLDNLSSAPPPFFRGQHRKDSGVWSYDPSEPPFTRPALPDFAHEEALEEYDPEQEQNNSDYYIAGTWTGSADPYGFPVGQFDRDAESDDIFG</sequence>
<dbReference type="Proteomes" id="UP001369815">
    <property type="component" value="Unassembled WGS sequence"/>
</dbReference>
<dbReference type="PANTHER" id="PTHR38166:SF1">
    <property type="entry name" value="C2H2-TYPE DOMAIN-CONTAINING PROTEIN"/>
    <property type="match status" value="1"/>
</dbReference>
<proteinExistence type="predicted"/>
<protein>
    <submittedName>
        <fullName evidence="1">Uncharacterized protein</fullName>
    </submittedName>
</protein>
<evidence type="ECO:0000313" key="2">
    <source>
        <dbReference type="Proteomes" id="UP001369815"/>
    </source>
</evidence>
<name>A0AAX6MQ84_9PEZI</name>
<evidence type="ECO:0000313" key="1">
    <source>
        <dbReference type="EMBL" id="KAK6954795.1"/>
    </source>
</evidence>
<comment type="caution">
    <text evidence="1">The sequence shown here is derived from an EMBL/GenBank/DDBJ whole genome shotgun (WGS) entry which is preliminary data.</text>
</comment>
<reference evidence="1 2" key="1">
    <citation type="journal article" date="2024" name="Front Chem Biol">
        <title>Unveiling the potential of Daldinia eschscholtzii MFLUCC 19-0629 through bioactivity and bioinformatics studies for enhanced sustainable agriculture production.</title>
        <authorList>
            <person name="Brooks S."/>
            <person name="Weaver J.A."/>
            <person name="Klomchit A."/>
            <person name="Alharthi S.A."/>
            <person name="Onlamun T."/>
            <person name="Nurani R."/>
            <person name="Vong T.K."/>
            <person name="Alberti F."/>
            <person name="Greco C."/>
        </authorList>
    </citation>
    <scope>NUCLEOTIDE SEQUENCE [LARGE SCALE GENOMIC DNA]</scope>
    <source>
        <strain evidence="1">MFLUCC 19-0629</strain>
    </source>
</reference>
<dbReference type="PANTHER" id="PTHR38166">
    <property type="entry name" value="C2H2-TYPE DOMAIN-CONTAINING PROTEIN-RELATED"/>
    <property type="match status" value="1"/>
</dbReference>
<organism evidence="1 2">
    <name type="scientific">Daldinia eschscholtzii</name>
    <dbReference type="NCBI Taxonomy" id="292717"/>
    <lineage>
        <taxon>Eukaryota</taxon>
        <taxon>Fungi</taxon>
        <taxon>Dikarya</taxon>
        <taxon>Ascomycota</taxon>
        <taxon>Pezizomycotina</taxon>
        <taxon>Sordariomycetes</taxon>
        <taxon>Xylariomycetidae</taxon>
        <taxon>Xylariales</taxon>
        <taxon>Hypoxylaceae</taxon>
        <taxon>Daldinia</taxon>
    </lineage>
</organism>
<keyword evidence="2" id="KW-1185">Reference proteome</keyword>
<gene>
    <name evidence="1" type="ORF">Daesc_004764</name>
</gene>
<dbReference type="AlphaFoldDB" id="A0AAX6MQ84"/>
<accession>A0AAX6MQ84</accession>